<feature type="non-terminal residue" evidence="2">
    <location>
        <position position="1"/>
    </location>
</feature>
<sequence>VPELCYMTGLTDEMRSDFKVMKDIAVYTRVNPNQRHMNLQNFINNIRESPACVRLLDEWGLMVPENTVDISLRTLPPETIHFGKLQSESATPNADWSRPATSKHMLETVDIYNWLVVATQRDSRNAGNFVEMMLRVCPQMGVRVADPTLQTIPNDKTETYLKCLKDRMNPDLELVVVIFPSARDDRYSAIKKLCCVDRPIPSQVINSRTISKPDKLRSIVQKIALQINCKLGGALWAVRIPYNNAMICGIDTYHDTKTRAQSVAGFVASMNSAVTRWHSQIFIQSSDREMVDGLRSALVTALQKYSEINDRHPEVIIIYRDGVGDGQLAVCKDHEVQALEKAFFSVGPDYKPLMAFIVCQKRINTRIFLPKHGGFENPLPGSIVDHTITRRYLYDFFLVSQLVRQGTVTPTHYIVVHNTTTMDPDKIQRLTYKMCHLYYNWPGIIRVPAPCQYAHKLAHLVGCSIKEHPDPSLCNKLFFL</sequence>
<dbReference type="InterPro" id="IPR036397">
    <property type="entry name" value="RNaseH_sf"/>
</dbReference>
<dbReference type="Gene3D" id="3.30.420.10">
    <property type="entry name" value="Ribonuclease H-like superfamily/Ribonuclease H"/>
    <property type="match status" value="1"/>
</dbReference>
<dbReference type="PROSITE" id="PS50822">
    <property type="entry name" value="PIWI"/>
    <property type="match status" value="1"/>
</dbReference>
<feature type="domain" description="Piwi" evidence="1">
    <location>
        <begin position="174"/>
        <end position="466"/>
    </location>
</feature>
<dbReference type="Pfam" id="PF02171">
    <property type="entry name" value="Piwi"/>
    <property type="match status" value="1"/>
</dbReference>
<dbReference type="InterPro" id="IPR012337">
    <property type="entry name" value="RNaseH-like_sf"/>
</dbReference>
<dbReference type="InterPro" id="IPR003165">
    <property type="entry name" value="Piwi"/>
</dbReference>
<dbReference type="Gene3D" id="3.40.50.2300">
    <property type="match status" value="1"/>
</dbReference>
<dbReference type="FunFam" id="3.30.420.10:FF:000014">
    <property type="entry name" value="Piwi-like RNA-mediated gene silencing 1"/>
    <property type="match status" value="1"/>
</dbReference>
<dbReference type="PANTHER" id="PTHR22891">
    <property type="entry name" value="EUKARYOTIC TRANSLATION INITIATION FACTOR 2C"/>
    <property type="match status" value="1"/>
</dbReference>
<gene>
    <name evidence="2" type="ORF">g.37322</name>
</gene>
<dbReference type="GO" id="GO:0003676">
    <property type="term" value="F:nucleic acid binding"/>
    <property type="evidence" value="ECO:0007669"/>
    <property type="project" value="InterPro"/>
</dbReference>
<dbReference type="AlphaFoldDB" id="A0A1B6L5V8"/>
<evidence type="ECO:0000313" key="2">
    <source>
        <dbReference type="EMBL" id="JAT19077.1"/>
    </source>
</evidence>
<evidence type="ECO:0000259" key="1">
    <source>
        <dbReference type="PROSITE" id="PS50822"/>
    </source>
</evidence>
<organism evidence="2">
    <name type="scientific">Graphocephala atropunctata</name>
    <dbReference type="NCBI Taxonomy" id="36148"/>
    <lineage>
        <taxon>Eukaryota</taxon>
        <taxon>Metazoa</taxon>
        <taxon>Ecdysozoa</taxon>
        <taxon>Arthropoda</taxon>
        <taxon>Hexapoda</taxon>
        <taxon>Insecta</taxon>
        <taxon>Pterygota</taxon>
        <taxon>Neoptera</taxon>
        <taxon>Paraneoptera</taxon>
        <taxon>Hemiptera</taxon>
        <taxon>Auchenorrhyncha</taxon>
        <taxon>Membracoidea</taxon>
        <taxon>Cicadellidae</taxon>
        <taxon>Cicadellinae</taxon>
        <taxon>Cicadellini</taxon>
        <taxon>Graphocephala</taxon>
    </lineage>
</organism>
<proteinExistence type="predicted"/>
<reference evidence="2" key="1">
    <citation type="submission" date="2015-11" db="EMBL/GenBank/DDBJ databases">
        <title>De novo transcriptome assembly of four potential Pierce s Disease insect vectors from Arizona vineyards.</title>
        <authorList>
            <person name="Tassone E.E."/>
        </authorList>
    </citation>
    <scope>NUCLEOTIDE SEQUENCE</scope>
</reference>
<accession>A0A1B6L5V8</accession>
<dbReference type="EMBL" id="GEBQ01020900">
    <property type="protein sequence ID" value="JAT19077.1"/>
    <property type="molecule type" value="Transcribed_RNA"/>
</dbReference>
<dbReference type="SMART" id="SM00950">
    <property type="entry name" value="Piwi"/>
    <property type="match status" value="1"/>
</dbReference>
<name>A0A1B6L5V8_9HEMI</name>
<dbReference type="SUPFAM" id="SSF53098">
    <property type="entry name" value="Ribonuclease H-like"/>
    <property type="match status" value="1"/>
</dbReference>
<dbReference type="CDD" id="cd04658">
    <property type="entry name" value="Piwi_piwi-like_Euk"/>
    <property type="match status" value="1"/>
</dbReference>
<protein>
    <recommendedName>
        <fullName evidence="1">Piwi domain-containing protein</fullName>
    </recommendedName>
</protein>